<feature type="domain" description="PDZ" evidence="23">
    <location>
        <begin position="518"/>
        <end position="595"/>
    </location>
</feature>
<dbReference type="GO" id="GO:0008622">
    <property type="term" value="C:epsilon DNA polymerase complex"/>
    <property type="evidence" value="ECO:0007669"/>
    <property type="project" value="InterPro"/>
</dbReference>
<dbReference type="Gene3D" id="1.10.8.60">
    <property type="match status" value="1"/>
</dbReference>
<evidence type="ECO:0000256" key="20">
    <source>
        <dbReference type="ARBA" id="ARBA00034105"/>
    </source>
</evidence>
<evidence type="ECO:0000256" key="8">
    <source>
        <dbReference type="ARBA" id="ARBA00022837"/>
    </source>
</evidence>
<comment type="subcellular location">
    <subcellularLocation>
        <location evidence="2">Cytoplasm</location>
        <location evidence="2">Perinuclear region</location>
    </subcellularLocation>
    <subcellularLocation>
        <location evidence="3">Membrane</location>
        <topology evidence="3">Lipid-anchor</topology>
    </subcellularLocation>
    <subcellularLocation>
        <location evidence="1">Nucleus</location>
    </subcellularLocation>
    <subcellularLocation>
        <location evidence="20">Postsynaptic density</location>
    </subcellularLocation>
    <subcellularLocation>
        <location evidence="19">Synapse</location>
        <location evidence="19">Synaptosome</location>
    </subcellularLocation>
</comment>
<feature type="region of interest" description="Disordered" evidence="22">
    <location>
        <begin position="874"/>
        <end position="900"/>
    </location>
</feature>
<evidence type="ECO:0000256" key="2">
    <source>
        <dbReference type="ARBA" id="ARBA00004556"/>
    </source>
</evidence>
<organism evidence="25 26">
    <name type="scientific">Acanthocheilonema viteae</name>
    <name type="common">Filarial nematode worm</name>
    <name type="synonym">Dipetalonema viteae</name>
    <dbReference type="NCBI Taxonomy" id="6277"/>
    <lineage>
        <taxon>Eukaryota</taxon>
        <taxon>Metazoa</taxon>
        <taxon>Ecdysozoa</taxon>
        <taxon>Nematoda</taxon>
        <taxon>Chromadorea</taxon>
        <taxon>Rhabditida</taxon>
        <taxon>Spirurina</taxon>
        <taxon>Spiruromorpha</taxon>
        <taxon>Filarioidea</taxon>
        <taxon>Onchocercidae</taxon>
        <taxon>Acanthocheilonema</taxon>
    </lineage>
</organism>
<evidence type="ECO:0000313" key="26">
    <source>
        <dbReference type="Proteomes" id="UP000276991"/>
    </source>
</evidence>
<evidence type="ECO:0000256" key="18">
    <source>
        <dbReference type="ARBA" id="ARBA00033721"/>
    </source>
</evidence>
<dbReference type="InterPro" id="IPR007185">
    <property type="entry name" value="DNA_pol_a/d/e_bsu"/>
</dbReference>
<dbReference type="SMART" id="SM00228">
    <property type="entry name" value="PDZ"/>
    <property type="match status" value="1"/>
</dbReference>
<comment type="function">
    <text evidence="18">Probable adapter protein that bind to and organize the subcellular localization of a variety of membrane proteins containing some PDZ recognition sequence. Involved in the clustering of various receptors, possibly by acting at the receptor internalization level. Plays a role in synaptic plasticity by regulating the trafficking and internalization of AMPA receptors. May be regulated upon PRKCA activation. May regulate ASIC1/ASIC3 channel. Regulates actin polymerization by inhibiting the actin-nucleating activity of the Arp2/3 complex; the function is competitive with nucleation promoting factors and is linked to neuronal morphology regulation and AMPA receptor (AMPAR) endocytosis. Via interaction with the Arp2/3 complex involved in regulation of synaptic plasicity of excitatory synapses and required for spine shrinkage during long-term depression (LTD). Involved in regulation of astrocyte morphology, antagonistic to Arp2/3 complex activator WASL/N-WASP function.</text>
</comment>
<evidence type="ECO:0000256" key="22">
    <source>
        <dbReference type="SAM" id="MobiDB-lite"/>
    </source>
</evidence>
<feature type="compositionally biased region" description="Basic and acidic residues" evidence="22">
    <location>
        <begin position="889"/>
        <end position="900"/>
    </location>
</feature>
<evidence type="ECO:0000256" key="12">
    <source>
        <dbReference type="ARBA" id="ARBA00023203"/>
    </source>
</evidence>
<comment type="similarity">
    <text evidence="4">Belongs to the DNA polymerase epsilon subunit B family.</text>
</comment>
<evidence type="ECO:0000256" key="5">
    <source>
        <dbReference type="ARBA" id="ARBA00017975"/>
    </source>
</evidence>
<evidence type="ECO:0000256" key="14">
    <source>
        <dbReference type="ARBA" id="ARBA00023288"/>
    </source>
</evidence>
<name>A0A498SC49_ACAVI</name>
<dbReference type="SUPFAM" id="SSF50156">
    <property type="entry name" value="PDZ domain-like"/>
    <property type="match status" value="1"/>
</dbReference>
<evidence type="ECO:0000256" key="6">
    <source>
        <dbReference type="ARBA" id="ARBA00022599"/>
    </source>
</evidence>
<dbReference type="InterPro" id="IPR001478">
    <property type="entry name" value="PDZ"/>
</dbReference>
<dbReference type="GO" id="GO:0014069">
    <property type="term" value="C:postsynaptic density"/>
    <property type="evidence" value="ECO:0007669"/>
    <property type="project" value="UniProtKB-SubCell"/>
</dbReference>
<keyword evidence="14" id="KW-0449">Lipoprotein</keyword>
<accession>A0A498SC49</accession>
<keyword evidence="9" id="KW-0770">Synapse</keyword>
<evidence type="ECO:0000256" key="19">
    <source>
        <dbReference type="ARBA" id="ARBA00034102"/>
    </source>
</evidence>
<dbReference type="PROSITE" id="PS50870">
    <property type="entry name" value="AH"/>
    <property type="match status" value="1"/>
</dbReference>
<dbReference type="STRING" id="6277.A0A498SC49"/>
<dbReference type="GO" id="GO:0016020">
    <property type="term" value="C:membrane"/>
    <property type="evidence" value="ECO:0007669"/>
    <property type="project" value="UniProtKB-SubCell"/>
</dbReference>
<dbReference type="Pfam" id="PF06456">
    <property type="entry name" value="Arfaptin"/>
    <property type="match status" value="1"/>
</dbReference>
<evidence type="ECO:0000256" key="16">
    <source>
        <dbReference type="ARBA" id="ARBA00032804"/>
    </source>
</evidence>
<evidence type="ECO:0000256" key="9">
    <source>
        <dbReference type="ARBA" id="ARBA00023018"/>
    </source>
</evidence>
<dbReference type="InterPro" id="IPR036034">
    <property type="entry name" value="PDZ_sf"/>
</dbReference>
<keyword evidence="7" id="KW-0235">DNA replication</keyword>
<keyword evidence="26" id="KW-1185">Reference proteome</keyword>
<keyword evidence="12" id="KW-0009">Actin-binding</keyword>
<dbReference type="EMBL" id="UPTC01000590">
    <property type="protein sequence ID" value="VBB29350.1"/>
    <property type="molecule type" value="Genomic_DNA"/>
</dbReference>
<dbReference type="GO" id="GO:0006261">
    <property type="term" value="P:DNA-templated DNA replication"/>
    <property type="evidence" value="ECO:0007669"/>
    <property type="project" value="InterPro"/>
</dbReference>
<evidence type="ECO:0000259" key="23">
    <source>
        <dbReference type="PROSITE" id="PS50106"/>
    </source>
</evidence>
<dbReference type="Pfam" id="PF04042">
    <property type="entry name" value="DNA_pol_E_B"/>
    <property type="match status" value="1"/>
</dbReference>
<dbReference type="SUPFAM" id="SSF103657">
    <property type="entry name" value="BAR/IMD domain-like"/>
    <property type="match status" value="1"/>
</dbReference>
<evidence type="ECO:0000256" key="1">
    <source>
        <dbReference type="ARBA" id="ARBA00004123"/>
    </source>
</evidence>
<keyword evidence="10" id="KW-0238">DNA-binding</keyword>
<evidence type="ECO:0000256" key="3">
    <source>
        <dbReference type="ARBA" id="ARBA00004635"/>
    </source>
</evidence>
<protein>
    <recommendedName>
        <fullName evidence="5">PRKCA-binding protein</fullName>
    </recommendedName>
    <alternativeName>
        <fullName evidence="17">DNA polymerase II subunit 2</fullName>
    </alternativeName>
    <alternativeName>
        <fullName evidence="16">Protein interacting with C kinase 1</fullName>
    </alternativeName>
    <alternativeName>
        <fullName evidence="15">Protein kinase C-alpha-binding protein</fullName>
    </alternativeName>
</protein>
<dbReference type="AlphaFoldDB" id="A0A498SC49"/>
<keyword evidence="11" id="KW-0564">Palmitate</keyword>
<reference evidence="25 26" key="1">
    <citation type="submission" date="2018-08" db="EMBL/GenBank/DDBJ databases">
        <authorList>
            <person name="Laetsch R D."/>
            <person name="Stevens L."/>
            <person name="Kumar S."/>
            <person name="Blaxter L. M."/>
        </authorList>
    </citation>
    <scope>NUCLEOTIDE SEQUENCE [LARGE SCALE GENOMIC DNA]</scope>
</reference>
<evidence type="ECO:0000256" key="7">
    <source>
        <dbReference type="ARBA" id="ARBA00022705"/>
    </source>
</evidence>
<dbReference type="CDD" id="cd07659">
    <property type="entry name" value="BAR_PICK1"/>
    <property type="match status" value="1"/>
</dbReference>
<dbReference type="GO" id="GO:0003779">
    <property type="term" value="F:actin binding"/>
    <property type="evidence" value="ECO:0007669"/>
    <property type="project" value="UniProtKB-KW"/>
</dbReference>
<evidence type="ECO:0000313" key="25">
    <source>
        <dbReference type="EMBL" id="VBB29350.1"/>
    </source>
</evidence>
<evidence type="ECO:0000256" key="15">
    <source>
        <dbReference type="ARBA" id="ARBA00031097"/>
    </source>
</evidence>
<keyword evidence="6" id="KW-0771">Synaptosome</keyword>
<dbReference type="Proteomes" id="UP000276991">
    <property type="component" value="Unassembled WGS sequence"/>
</dbReference>
<dbReference type="SMART" id="SM01015">
    <property type="entry name" value="Arfaptin"/>
    <property type="match status" value="1"/>
</dbReference>
<evidence type="ECO:0000259" key="24">
    <source>
        <dbReference type="PROSITE" id="PS50870"/>
    </source>
</evidence>
<feature type="domain" description="AH" evidence="24">
    <location>
        <begin position="640"/>
        <end position="853"/>
    </location>
</feature>
<comment type="subunit">
    <text evidence="21">Monomer and homodimer. Interacts with CXADR. Interacts presynaptically with the glutamate receptors GRIA2, GRIA3, GRIK3, isoform 3 of GRIA4, isoform A of GRM4, GRM7 and GRM8; with NAPA and NAPB; and with BTG2. The interaction with NAPA and NAPB disrupts the interaction with GRIA2, conducting to the internalization of GRIA2. Interacts with PRKCA; with the amine transporters SLC6A2 and SLC6A3; with the channels ASIC1 and ASIC2; with the GTP-binding proteins ARF1 and ARF3; with the ephrin receptor tyrosine kinases EPHA7, EPHB1 and EPHB2; with ERBB2 and through its PDZ domain with the C-terminal tail of PRLHR. Interacts with UNC5A. Interacts (via AH domain) with NCS1/FREQ; in a calcium-dependent manner. Interacts with F-actin and associates with the ARP2/3 complex. Interacts (via PDZ domain) with ARF1 (activated); the interaction blocks Arp2/3 complex inhibition. Interacts with SORCS3.</text>
</comment>
<gene>
    <name evidence="25" type="ORF">NAV_LOCUS4153</name>
</gene>
<dbReference type="Gene3D" id="2.30.42.10">
    <property type="match status" value="1"/>
</dbReference>
<dbReference type="PANTHER" id="PTHR12708">
    <property type="entry name" value="DNA POLYMERASE EPSILON SUBUNIT B"/>
    <property type="match status" value="1"/>
</dbReference>
<evidence type="ECO:0000256" key="11">
    <source>
        <dbReference type="ARBA" id="ARBA00023139"/>
    </source>
</evidence>
<dbReference type="GO" id="GO:0019904">
    <property type="term" value="F:protein domain specific binding"/>
    <property type="evidence" value="ECO:0007669"/>
    <property type="project" value="InterPro"/>
</dbReference>
<evidence type="ECO:0000256" key="4">
    <source>
        <dbReference type="ARBA" id="ARBA00009560"/>
    </source>
</evidence>
<evidence type="ECO:0000256" key="17">
    <source>
        <dbReference type="ARBA" id="ARBA00032930"/>
    </source>
</evidence>
<dbReference type="InterPro" id="IPR027267">
    <property type="entry name" value="AH/BAR_dom_sf"/>
</dbReference>
<dbReference type="GO" id="GO:0042276">
    <property type="term" value="P:error-prone translesion synthesis"/>
    <property type="evidence" value="ECO:0007669"/>
    <property type="project" value="TreeGrafter"/>
</dbReference>
<keyword evidence="8" id="KW-0106">Calcium</keyword>
<dbReference type="GO" id="GO:0048471">
    <property type="term" value="C:perinuclear region of cytoplasm"/>
    <property type="evidence" value="ECO:0007669"/>
    <property type="project" value="UniProtKB-SubCell"/>
</dbReference>
<dbReference type="GO" id="GO:0043005">
    <property type="term" value="C:neuron projection"/>
    <property type="evidence" value="ECO:0007669"/>
    <property type="project" value="UniProtKB-KW"/>
</dbReference>
<dbReference type="PANTHER" id="PTHR12708:SF0">
    <property type="entry name" value="DNA POLYMERASE EPSILON SUBUNIT 2"/>
    <property type="match status" value="1"/>
</dbReference>
<evidence type="ECO:0000256" key="10">
    <source>
        <dbReference type="ARBA" id="ARBA00023125"/>
    </source>
</evidence>
<dbReference type="Gene3D" id="3.60.21.60">
    <property type="match status" value="1"/>
</dbReference>
<dbReference type="Gene3D" id="1.20.1270.60">
    <property type="entry name" value="Arfaptin homology (AH) domain/BAR domain"/>
    <property type="match status" value="1"/>
</dbReference>
<sequence length="900" mass="101765">MPTESDLEKLRKQVRKAFQMRAFTVSKEAMEYALQILVELEDEERIRWINKVTAVLSKQKASGPVLSFSEFKSAVAECVSNRSSKQESLIHIIDLFTVPRLRYDEQRKALTVVDGQASTIGQSSDARNLYRERLKLVRALRSSVFEHYQLCSVEALLGTPERAGNSVLIGMLTQRNPGIYEIEDLTGAIEVDLKEATFHKGLFTDGCIMMLEGRYVGGVFCVSAVGLAPTENAKITRNYFGVTNWFGGENAVACGSQLRLRTLCERNDRTRFILMSDVWLDDSRILNAIKELIFAFTDSQLLAFVICGNFCSQVGTADAYDRIYDGFRRLAAILQKDVFANRNVHFIFIPGPDDPSLNSILPRPPLPFQLFELMRDVPNCSFASNPCRIQYTSQEIVIMRHDMVEKMCRNSIHMPSATADIPEHFCYTIASVGHLSPLPLHISPVLWQMDSYLTLYPLPDLVVIADKFEHFQYQLENTMFVNPGSFARTDLNFYVYYPALRTVEMEEDRLGMSISGDVAEIVKDANGVIGVSIGGGAPYCPCIYVVQIFENSPMALNGRIQAGDEIVSVNGIPVKGESKTAIAKMIQETEGSVKLGFNVLHAEIVDGHTLDIALKKMKHRVAESITSETADSLGLSRAILCNDLLLQKLNRLERCSQLYKKLIKHLSALLNSHYHIARTQKEFGDLFCEIAARESSPTTNKALSTFGNTHRALEKHTVKLVKSLHPIVRDLKTFVEKAIPDTRLTLKKYLDAKFEYLSFCLKLKEMDDEEIEAASFDEHLYRVETGNYEYRLMLRCRQNSHEKFMKLRKDVMEKLELLDQKHVQDIGVQLSNFVKAIMETHSECRDAIAGANGLFPIDIDLEQIIHRYNTSGRLDEEEKEENGTMEIAEESKPEDLLDLS</sequence>
<dbReference type="InterPro" id="IPR016266">
    <property type="entry name" value="POLE2"/>
</dbReference>
<evidence type="ECO:0000256" key="21">
    <source>
        <dbReference type="ARBA" id="ARBA00093501"/>
    </source>
</evidence>
<dbReference type="InterPro" id="IPR037959">
    <property type="entry name" value="PICK1_BAR"/>
</dbReference>
<dbReference type="InterPro" id="IPR024639">
    <property type="entry name" value="DNA_pol_e_bsu_N"/>
</dbReference>
<proteinExistence type="inferred from homology"/>
<keyword evidence="13" id="KW-0539">Nucleus</keyword>
<dbReference type="GO" id="GO:0003677">
    <property type="term" value="F:DNA binding"/>
    <property type="evidence" value="ECO:0007669"/>
    <property type="project" value="UniProtKB-KW"/>
</dbReference>
<dbReference type="PROSITE" id="PS50106">
    <property type="entry name" value="PDZ"/>
    <property type="match status" value="1"/>
</dbReference>
<dbReference type="Pfam" id="PF00595">
    <property type="entry name" value="PDZ"/>
    <property type="match status" value="1"/>
</dbReference>
<dbReference type="FunFam" id="2.30.42.10:FF:000073">
    <property type="entry name" value="Interacting with PRKCA"/>
    <property type="match status" value="1"/>
</dbReference>
<dbReference type="OrthoDB" id="5917245at2759"/>
<dbReference type="Pfam" id="PF12213">
    <property type="entry name" value="Dpoe2NT"/>
    <property type="match status" value="1"/>
</dbReference>
<dbReference type="InterPro" id="IPR010504">
    <property type="entry name" value="AH_dom"/>
</dbReference>
<evidence type="ECO:0000256" key="13">
    <source>
        <dbReference type="ARBA" id="ARBA00023242"/>
    </source>
</evidence>